<proteinExistence type="predicted"/>
<dbReference type="AlphaFoldDB" id="X0XPV4"/>
<feature type="transmembrane region" description="Helical" evidence="1">
    <location>
        <begin position="7"/>
        <end position="29"/>
    </location>
</feature>
<gene>
    <name evidence="2" type="ORF">S01H1_74494</name>
</gene>
<accession>X0XPV4</accession>
<dbReference type="EMBL" id="BARS01049845">
    <property type="protein sequence ID" value="GAG37352.1"/>
    <property type="molecule type" value="Genomic_DNA"/>
</dbReference>
<keyword evidence="1" id="KW-0812">Transmembrane</keyword>
<evidence type="ECO:0000313" key="2">
    <source>
        <dbReference type="EMBL" id="GAG37352.1"/>
    </source>
</evidence>
<keyword evidence="1" id="KW-1133">Transmembrane helix</keyword>
<keyword evidence="1" id="KW-0472">Membrane</keyword>
<comment type="caution">
    <text evidence="2">The sequence shown here is derived from an EMBL/GenBank/DDBJ whole genome shotgun (WGS) entry which is preliminary data.</text>
</comment>
<feature type="non-terminal residue" evidence="2">
    <location>
        <position position="47"/>
    </location>
</feature>
<name>X0XPV4_9ZZZZ</name>
<reference evidence="2" key="1">
    <citation type="journal article" date="2014" name="Front. Microbiol.">
        <title>High frequency of phylogenetically diverse reductive dehalogenase-homologous genes in deep subseafloor sedimentary metagenomes.</title>
        <authorList>
            <person name="Kawai M."/>
            <person name="Futagami T."/>
            <person name="Toyoda A."/>
            <person name="Takaki Y."/>
            <person name="Nishi S."/>
            <person name="Hori S."/>
            <person name="Arai W."/>
            <person name="Tsubouchi T."/>
            <person name="Morono Y."/>
            <person name="Uchiyama I."/>
            <person name="Ito T."/>
            <person name="Fujiyama A."/>
            <person name="Inagaki F."/>
            <person name="Takami H."/>
        </authorList>
    </citation>
    <scope>NUCLEOTIDE SEQUENCE</scope>
    <source>
        <strain evidence="2">Expedition CK06-06</strain>
    </source>
</reference>
<organism evidence="2">
    <name type="scientific">marine sediment metagenome</name>
    <dbReference type="NCBI Taxonomy" id="412755"/>
    <lineage>
        <taxon>unclassified sequences</taxon>
        <taxon>metagenomes</taxon>
        <taxon>ecological metagenomes</taxon>
    </lineage>
</organism>
<protein>
    <submittedName>
        <fullName evidence="2">Uncharacterized protein</fullName>
    </submittedName>
</protein>
<evidence type="ECO:0000256" key="1">
    <source>
        <dbReference type="SAM" id="Phobius"/>
    </source>
</evidence>
<sequence>MDSYRKTAIIVGLLFIIATVTAILTIAFLGSTLETPLSFATVSANEF</sequence>